<dbReference type="SUPFAM" id="SSF53901">
    <property type="entry name" value="Thiolase-like"/>
    <property type="match status" value="1"/>
</dbReference>
<keyword evidence="6" id="KW-0012">Acyltransferase</keyword>
<dbReference type="EMBL" id="BJYK01000001">
    <property type="protein sequence ID" value="GEN78775.1"/>
    <property type="molecule type" value="Genomic_DNA"/>
</dbReference>
<dbReference type="GO" id="GO:0016747">
    <property type="term" value="F:acyltransferase activity, transferring groups other than amino-acyl groups"/>
    <property type="evidence" value="ECO:0007669"/>
    <property type="project" value="InterPro"/>
</dbReference>
<dbReference type="InterPro" id="IPR016039">
    <property type="entry name" value="Thiolase-like"/>
</dbReference>
<dbReference type="PANTHER" id="PTHR11877:SF99">
    <property type="entry name" value="1,3,6,8-TETRAHYDROXYNAPHTHALENE SYNTHASE"/>
    <property type="match status" value="1"/>
</dbReference>
<dbReference type="GO" id="GO:0004671">
    <property type="term" value="F:protein C-terminal S-isoprenylcysteine carboxyl O-methyltransferase activity"/>
    <property type="evidence" value="ECO:0007669"/>
    <property type="project" value="InterPro"/>
</dbReference>
<evidence type="ECO:0000256" key="4">
    <source>
        <dbReference type="ARBA" id="ARBA00022989"/>
    </source>
</evidence>
<feature type="compositionally biased region" description="Basic residues" evidence="7">
    <location>
        <begin position="267"/>
        <end position="306"/>
    </location>
</feature>
<feature type="transmembrane region" description="Helical" evidence="8">
    <location>
        <begin position="452"/>
        <end position="470"/>
    </location>
</feature>
<proteinExistence type="predicted"/>
<gene>
    <name evidence="10" type="ORF">AFE02nite_05090</name>
</gene>
<protein>
    <recommendedName>
        <fullName evidence="9">Chalcone/stilbene synthase N-terminal domain-containing protein</fullName>
    </recommendedName>
</protein>
<comment type="caution">
    <text evidence="10">The sequence shown here is derived from an EMBL/GenBank/DDBJ whole genome shotgun (WGS) entry which is preliminary data.</text>
</comment>
<dbReference type="InterPro" id="IPR001099">
    <property type="entry name" value="Chalcone/stilbene_synt_N"/>
</dbReference>
<feature type="domain" description="Chalcone/stilbene synthase N-terminal" evidence="9">
    <location>
        <begin position="35"/>
        <end position="201"/>
    </location>
</feature>
<name>A0A511YUA8_9CELL</name>
<evidence type="ECO:0000256" key="1">
    <source>
        <dbReference type="ARBA" id="ARBA00004141"/>
    </source>
</evidence>
<feature type="transmembrane region" description="Helical" evidence="8">
    <location>
        <begin position="397"/>
        <end position="416"/>
    </location>
</feature>
<dbReference type="PANTHER" id="PTHR11877">
    <property type="entry name" value="HYDROXYMETHYLGLUTARYL-COA SYNTHASE"/>
    <property type="match status" value="1"/>
</dbReference>
<keyword evidence="5 8" id="KW-0472">Membrane</keyword>
<evidence type="ECO:0000313" key="10">
    <source>
        <dbReference type="EMBL" id="GEN78775.1"/>
    </source>
</evidence>
<evidence type="ECO:0000313" key="11">
    <source>
        <dbReference type="Proteomes" id="UP000321484"/>
    </source>
</evidence>
<dbReference type="InterPro" id="IPR011141">
    <property type="entry name" value="Polyketide_synthase_type-III"/>
</dbReference>
<evidence type="ECO:0000256" key="8">
    <source>
        <dbReference type="SAM" id="Phobius"/>
    </source>
</evidence>
<evidence type="ECO:0000256" key="2">
    <source>
        <dbReference type="ARBA" id="ARBA00022679"/>
    </source>
</evidence>
<sequence length="528" mass="55452">MARILAVAPVLGPHAYPQAEITAAIAPLLADDPTRRALMERLHASAGVTTRHLALPLDAYAHLTSFEAANDVFVQVGGDLAEAASRAALAAAGLSPADVDYVFFTSVTGVSAPSLDALLATRLGLRPDVRRLPSFGLGCAGGAAALGHVRDHVLAHPTHVALLVSVELCSLTVQHGDDSTANLVASGLFGDGGAALVMVGAAHPAAAGAGPQVVDAATRLYAGTADQLGWRVGGSGFRIVLAPGLPGVIEQNLADDVRALLEPHDLKPRRRHLGGARRRSADRRRGARRPRPRRGCRRSHARRARPHGQPVVGLRAARAGACDGPPAGARHLGRRPGLRPGRGRRARAPEVGLTVLTLFVVVLAATALERLVELVLSARHARWAFDRGGVERGRGHFPAMVVLHTALLVAPVVEVVVADRPFLPWLGWPALALVVAAQGLRWWCIATLGPQWNTRVIVVAGAPLVARGPYARLAHPNYVAVALEGLALPLVHTAWVTAVAFTLLNAVLLLGFRIPAEERALADLAPAR</sequence>
<dbReference type="GO" id="GO:0016020">
    <property type="term" value="C:membrane"/>
    <property type="evidence" value="ECO:0007669"/>
    <property type="project" value="UniProtKB-SubCell"/>
</dbReference>
<evidence type="ECO:0000259" key="9">
    <source>
        <dbReference type="Pfam" id="PF00195"/>
    </source>
</evidence>
<dbReference type="Pfam" id="PF00195">
    <property type="entry name" value="Chal_sti_synt_N"/>
    <property type="match status" value="1"/>
</dbReference>
<dbReference type="Pfam" id="PF04140">
    <property type="entry name" value="ICMT"/>
    <property type="match status" value="1"/>
</dbReference>
<keyword evidence="2" id="KW-0808">Transferase</keyword>
<keyword evidence="11" id="KW-1185">Reference proteome</keyword>
<evidence type="ECO:0000256" key="6">
    <source>
        <dbReference type="ARBA" id="ARBA00023315"/>
    </source>
</evidence>
<keyword evidence="3 8" id="KW-0812">Transmembrane</keyword>
<evidence type="ECO:0000256" key="5">
    <source>
        <dbReference type="ARBA" id="ARBA00023136"/>
    </source>
</evidence>
<dbReference type="Gene3D" id="3.40.47.10">
    <property type="match status" value="1"/>
</dbReference>
<feature type="region of interest" description="Disordered" evidence="7">
    <location>
        <begin position="266"/>
        <end position="345"/>
    </location>
</feature>
<reference evidence="10 11" key="1">
    <citation type="submission" date="2019-07" db="EMBL/GenBank/DDBJ databases">
        <title>Whole genome shotgun sequence of Actinotalea fermentans NBRC 105374.</title>
        <authorList>
            <person name="Hosoyama A."/>
            <person name="Uohara A."/>
            <person name="Ohji S."/>
            <person name="Ichikawa N."/>
        </authorList>
    </citation>
    <scope>NUCLEOTIDE SEQUENCE [LARGE SCALE GENOMIC DNA]</scope>
    <source>
        <strain evidence="10 11">NBRC 105374</strain>
    </source>
</reference>
<evidence type="ECO:0000256" key="7">
    <source>
        <dbReference type="SAM" id="MobiDB-lite"/>
    </source>
</evidence>
<feature type="transmembrane region" description="Helical" evidence="8">
    <location>
        <begin position="351"/>
        <end position="376"/>
    </location>
</feature>
<feature type="transmembrane region" description="Helical" evidence="8">
    <location>
        <begin position="422"/>
        <end position="440"/>
    </location>
</feature>
<feature type="compositionally biased region" description="Basic residues" evidence="7">
    <location>
        <begin position="331"/>
        <end position="345"/>
    </location>
</feature>
<dbReference type="InterPro" id="IPR007269">
    <property type="entry name" value="ICMT_MeTrfase"/>
</dbReference>
<feature type="transmembrane region" description="Helical" evidence="8">
    <location>
        <begin position="490"/>
        <end position="512"/>
    </location>
</feature>
<comment type="subcellular location">
    <subcellularLocation>
        <location evidence="1">Membrane</location>
        <topology evidence="1">Multi-pass membrane protein</topology>
    </subcellularLocation>
</comment>
<evidence type="ECO:0000256" key="3">
    <source>
        <dbReference type="ARBA" id="ARBA00022692"/>
    </source>
</evidence>
<dbReference type="AlphaFoldDB" id="A0A511YUA8"/>
<keyword evidence="4 8" id="KW-1133">Transmembrane helix</keyword>
<dbReference type="GO" id="GO:0030639">
    <property type="term" value="P:polyketide biosynthetic process"/>
    <property type="evidence" value="ECO:0007669"/>
    <property type="project" value="TreeGrafter"/>
</dbReference>
<organism evidence="10 11">
    <name type="scientific">Actinotalea fermentans</name>
    <dbReference type="NCBI Taxonomy" id="43671"/>
    <lineage>
        <taxon>Bacteria</taxon>
        <taxon>Bacillati</taxon>
        <taxon>Actinomycetota</taxon>
        <taxon>Actinomycetes</taxon>
        <taxon>Micrococcales</taxon>
        <taxon>Cellulomonadaceae</taxon>
        <taxon>Actinotalea</taxon>
    </lineage>
</organism>
<dbReference type="Gene3D" id="1.20.120.1630">
    <property type="match status" value="1"/>
</dbReference>
<accession>A0A511YUA8</accession>
<dbReference type="Proteomes" id="UP000321484">
    <property type="component" value="Unassembled WGS sequence"/>
</dbReference>